<dbReference type="AlphaFoldDB" id="A0AAN9XG89"/>
<evidence type="ECO:0000313" key="2">
    <source>
        <dbReference type="Proteomes" id="UP001386955"/>
    </source>
</evidence>
<accession>A0AAN9XG89</accession>
<organism evidence="1 2">
    <name type="scientific">Psophocarpus tetragonolobus</name>
    <name type="common">Winged bean</name>
    <name type="synonym">Dolichos tetragonolobus</name>
    <dbReference type="NCBI Taxonomy" id="3891"/>
    <lineage>
        <taxon>Eukaryota</taxon>
        <taxon>Viridiplantae</taxon>
        <taxon>Streptophyta</taxon>
        <taxon>Embryophyta</taxon>
        <taxon>Tracheophyta</taxon>
        <taxon>Spermatophyta</taxon>
        <taxon>Magnoliopsida</taxon>
        <taxon>eudicotyledons</taxon>
        <taxon>Gunneridae</taxon>
        <taxon>Pentapetalae</taxon>
        <taxon>rosids</taxon>
        <taxon>fabids</taxon>
        <taxon>Fabales</taxon>
        <taxon>Fabaceae</taxon>
        <taxon>Papilionoideae</taxon>
        <taxon>50 kb inversion clade</taxon>
        <taxon>NPAAA clade</taxon>
        <taxon>indigoferoid/millettioid clade</taxon>
        <taxon>Phaseoleae</taxon>
        <taxon>Psophocarpus</taxon>
    </lineage>
</organism>
<keyword evidence="2" id="KW-1185">Reference proteome</keyword>
<comment type="caution">
    <text evidence="1">The sequence shown here is derived from an EMBL/GenBank/DDBJ whole genome shotgun (WGS) entry which is preliminary data.</text>
</comment>
<dbReference type="Proteomes" id="UP001386955">
    <property type="component" value="Unassembled WGS sequence"/>
</dbReference>
<sequence>MADLVEDGEDGDGGVVLLTAADPQSQVIGEGVSDMVICFPTAVFRPFYGQILTCLFGMRYPFVFIINFGLLVDFARGIMELSGSCDLLNAFWNPCLKDSNDPPPQSAVFTFQLFAKSSFCQRPCSTESQAENLPFSKLQRRLQISVSASNSRLQIVNELEDKELLVLASRLAGENVSTNSLAIEALREHWRSSESNMVKLRELGPLLRDYQRLIYRHYLERSASAKQPGFDEQVMHQFYHVKNATQLRMDDIPKLLAEYKQIPV</sequence>
<gene>
    <name evidence="1" type="ORF">VNO78_19878</name>
</gene>
<evidence type="ECO:0000313" key="1">
    <source>
        <dbReference type="EMBL" id="KAK7391462.1"/>
    </source>
</evidence>
<reference evidence="1 2" key="1">
    <citation type="submission" date="2024-01" db="EMBL/GenBank/DDBJ databases">
        <title>The genomes of 5 underutilized Papilionoideae crops provide insights into root nodulation and disease resistanc.</title>
        <authorList>
            <person name="Jiang F."/>
        </authorList>
    </citation>
    <scope>NUCLEOTIDE SEQUENCE [LARGE SCALE GENOMIC DNA]</scope>
    <source>
        <strain evidence="1">DUOXIRENSHENG_FW03</strain>
        <tissue evidence="1">Leaves</tissue>
    </source>
</reference>
<name>A0AAN9XG89_PSOTE</name>
<protein>
    <submittedName>
        <fullName evidence="1">Uncharacterized protein</fullName>
    </submittedName>
</protein>
<proteinExistence type="predicted"/>
<dbReference type="EMBL" id="JAYMYS010000005">
    <property type="protein sequence ID" value="KAK7391462.1"/>
    <property type="molecule type" value="Genomic_DNA"/>
</dbReference>